<protein>
    <recommendedName>
        <fullName evidence="3">Alpha-galactosidase</fullName>
    </recommendedName>
</protein>
<gene>
    <name evidence="1" type="ORF">H7C18_29935</name>
</gene>
<name>A0A7X0VYM0_9BACL</name>
<dbReference type="SUPFAM" id="SSF51445">
    <property type="entry name" value="(Trans)glycosidases"/>
    <property type="match status" value="1"/>
</dbReference>
<reference evidence="1 2" key="1">
    <citation type="submission" date="2020-08" db="EMBL/GenBank/DDBJ databases">
        <title>Cohnella phylogeny.</title>
        <authorList>
            <person name="Dunlap C."/>
        </authorList>
    </citation>
    <scope>NUCLEOTIDE SEQUENCE [LARGE SCALE GENOMIC DNA]</scope>
    <source>
        <strain evidence="1 2">CBP 2801</strain>
    </source>
</reference>
<dbReference type="AlphaFoldDB" id="A0A7X0VYM0"/>
<dbReference type="Gene3D" id="3.20.20.70">
    <property type="entry name" value="Aldolase class I"/>
    <property type="match status" value="1"/>
</dbReference>
<evidence type="ECO:0000313" key="1">
    <source>
        <dbReference type="EMBL" id="MBB6735141.1"/>
    </source>
</evidence>
<organism evidence="1 2">
    <name type="scientific">Cohnella zeiphila</name>
    <dbReference type="NCBI Taxonomy" id="2761120"/>
    <lineage>
        <taxon>Bacteria</taxon>
        <taxon>Bacillati</taxon>
        <taxon>Bacillota</taxon>
        <taxon>Bacilli</taxon>
        <taxon>Bacillales</taxon>
        <taxon>Paenibacillaceae</taxon>
        <taxon>Cohnella</taxon>
    </lineage>
</organism>
<comment type="caution">
    <text evidence="1">The sequence shown here is derived from an EMBL/GenBank/DDBJ whole genome shotgun (WGS) entry which is preliminary data.</text>
</comment>
<dbReference type="InterPro" id="IPR017853">
    <property type="entry name" value="GH"/>
</dbReference>
<sequence length="536" mass="59582">MELFKRMESPSAAFVRLDGGWRALTRVRTGAWEAEGITLRLTNEGGSVAVTLEAPAVEPRAVKLRWDEPVEGSWLVLGDHWERAYGDLEWRGLVPERVLPWYFLAHDGVQTAGCGVKTGAGAFCFWQLDPDGLTLTADVSCGSEGVRLGKRILPVASIVTDPGTEGERPFAAARRFCSLLCDRPRMPKQPVYGGNNWYYAYGNSSHREILEDSRFMSSLSANAGNRPYMVIDDGWQLKSGGGACNGGPWTGNGKFPDMERLAREMKEIGVKPGLWCRPLLTAEEVPAEWIRYSASGGYVLDPTVPEALESIREAVREMTGWGFELLKHDFTTYDLLGQWGFTMRSRPHALPHLFRDRSRTTAEIALELYRTIAEAAGEADVIGCNTLGHLAAGLFSIQRTGDDTSGKWWERTRYMGVNTLGFRMPQHGTFFSHDADCVGLTADVPWELNRGWLRLLAGSGTPLFVSADPAVVTKEQEAELRRAFELAAVERPAAEPLDWLSTTCPGRWLLNGEKTAFSWNAVTEETLEEKDNGWWL</sequence>
<proteinExistence type="predicted"/>
<dbReference type="InterPro" id="IPR013785">
    <property type="entry name" value="Aldolase_TIM"/>
</dbReference>
<dbReference type="EMBL" id="JACJVO010000042">
    <property type="protein sequence ID" value="MBB6735141.1"/>
    <property type="molecule type" value="Genomic_DNA"/>
</dbReference>
<evidence type="ECO:0000313" key="2">
    <source>
        <dbReference type="Proteomes" id="UP000564644"/>
    </source>
</evidence>
<accession>A0A7X0VYM0</accession>
<keyword evidence="2" id="KW-1185">Reference proteome</keyword>
<dbReference type="RefSeq" id="WP_185132792.1">
    <property type="nucleotide sequence ID" value="NZ_JACJVO010000042.1"/>
</dbReference>
<evidence type="ECO:0008006" key="3">
    <source>
        <dbReference type="Google" id="ProtNLM"/>
    </source>
</evidence>
<dbReference type="Proteomes" id="UP000564644">
    <property type="component" value="Unassembled WGS sequence"/>
</dbReference>